<accession>A0A9P0ALV9</accession>
<evidence type="ECO:0000313" key="4">
    <source>
        <dbReference type="Proteomes" id="UP001152759"/>
    </source>
</evidence>
<evidence type="ECO:0000259" key="2">
    <source>
        <dbReference type="SMART" id="SM00382"/>
    </source>
</evidence>
<gene>
    <name evidence="3" type="ORF">BEMITA_LOCUS11709</name>
</gene>
<organism evidence="3 4">
    <name type="scientific">Bemisia tabaci</name>
    <name type="common">Sweetpotato whitefly</name>
    <name type="synonym">Aleurodes tabaci</name>
    <dbReference type="NCBI Taxonomy" id="7038"/>
    <lineage>
        <taxon>Eukaryota</taxon>
        <taxon>Metazoa</taxon>
        <taxon>Ecdysozoa</taxon>
        <taxon>Arthropoda</taxon>
        <taxon>Hexapoda</taxon>
        <taxon>Insecta</taxon>
        <taxon>Pterygota</taxon>
        <taxon>Neoptera</taxon>
        <taxon>Paraneoptera</taxon>
        <taxon>Hemiptera</taxon>
        <taxon>Sternorrhyncha</taxon>
        <taxon>Aleyrodoidea</taxon>
        <taxon>Aleyrodidae</taxon>
        <taxon>Aleyrodinae</taxon>
        <taxon>Bemisia</taxon>
    </lineage>
</organism>
<dbReference type="Gene3D" id="3.40.50.300">
    <property type="entry name" value="P-loop containing nucleotide triphosphate hydrolases"/>
    <property type="match status" value="1"/>
</dbReference>
<dbReference type="AlphaFoldDB" id="A0A9P0ALV9"/>
<dbReference type="Pfam" id="PF13604">
    <property type="entry name" value="AAA_30"/>
    <property type="match status" value="1"/>
</dbReference>
<feature type="region of interest" description="Disordered" evidence="1">
    <location>
        <begin position="822"/>
        <end position="842"/>
    </location>
</feature>
<dbReference type="InterPro" id="IPR003593">
    <property type="entry name" value="AAA+_ATPase"/>
</dbReference>
<keyword evidence="4" id="KW-1185">Reference proteome</keyword>
<dbReference type="SMART" id="SM00382">
    <property type="entry name" value="AAA"/>
    <property type="match status" value="1"/>
</dbReference>
<reference evidence="3" key="1">
    <citation type="submission" date="2021-12" db="EMBL/GenBank/DDBJ databases">
        <authorList>
            <person name="King R."/>
        </authorList>
    </citation>
    <scope>NUCLEOTIDE SEQUENCE</scope>
</reference>
<protein>
    <recommendedName>
        <fullName evidence="2">AAA+ ATPase domain-containing protein</fullName>
    </recommendedName>
</protein>
<feature type="compositionally biased region" description="Basic and acidic residues" evidence="1">
    <location>
        <begin position="26"/>
        <end position="37"/>
    </location>
</feature>
<proteinExistence type="predicted"/>
<dbReference type="SUPFAM" id="SSF52540">
    <property type="entry name" value="P-loop containing nucleoside triphosphate hydrolases"/>
    <property type="match status" value="2"/>
</dbReference>
<sequence length="870" mass="99844">MSDINADANSESAYIRQLIELIELKSQQERRKDDSSRSTDGNINDKRTKRRTSKESDATSLSAKSSNAYTLTSGRAADAQFYHRDRLNADQRNIFDYVLSHPGRIVLVQAGPGTGKTFTMLAIAQACTKPVKVVIYKRDLLIPFRHCAVQYTVAKFCMMLFDLNFMAYKALDKQLASNVSVEELIISIGGLLRLALKNIAHTVDDCEILIIDEHTLIPKIIMFVILLICRIRPLTLIISGDRNQLQNIHNSIHARGISSYEIIESFADRVFSLRHNERCTDSRYSALVDYASKFSSSKKLDEFAYAFVSAIFYDRLTIDAKITDTHLASCHKTLTETVMYLTMNNQIPVSFYYIYATPQVAQGQVRGVPSSIRGLYNPDAFRGYFSKEKSCPKFLPYLPLVIGGRYFVQTFSENSIATLIYFDQSNIGNEEVHMKTSQNEILKFKKGDCRAVMFEEHVNYILNGGDEASDYVNTRSGRGLVYNFPIYPANVMSIHMCQGRTINNDIDLMLENCSYEQLYVAFSRVTQRSKFSRVRIYDTLTYLFSTIINFKKLALEPLSNLDVTDIVHVFNNHYTMYDLGNCKPDLIQSVQVAVTMFLCSRDVGMRCFLREKLIGFSKYLQRKTLTAPEGKGKKEKASGSSTLEYLLKNKSIFYPLALMNPPDVFVWVREYLIRNTALKNILSISPYRGRIRMFYTDDVDRGRATLESINNTSFAYANGETTVDYLRRIYSDKNHSTPNIQIIDANDERFNVNEESEKVTFLDYSCLRIRTVIKLDEKDSDRAEPLLLTRFSFRVIEANSSVNESWLLKELREFVNDSLSNERERNSQQIEEDNSFHTANRDVPQKRKIETYDDILEEVLPIKCVKNSRR</sequence>
<feature type="region of interest" description="Disordered" evidence="1">
    <location>
        <begin position="26"/>
        <end position="61"/>
    </location>
</feature>
<dbReference type="Proteomes" id="UP001152759">
    <property type="component" value="Chromosome 7"/>
</dbReference>
<feature type="domain" description="AAA+ ATPase" evidence="2">
    <location>
        <begin position="102"/>
        <end position="249"/>
    </location>
</feature>
<dbReference type="EMBL" id="OU963868">
    <property type="protein sequence ID" value="CAH0393287.1"/>
    <property type="molecule type" value="Genomic_DNA"/>
</dbReference>
<evidence type="ECO:0000256" key="1">
    <source>
        <dbReference type="SAM" id="MobiDB-lite"/>
    </source>
</evidence>
<dbReference type="InterPro" id="IPR027417">
    <property type="entry name" value="P-loop_NTPase"/>
</dbReference>
<name>A0A9P0ALV9_BEMTA</name>
<evidence type="ECO:0000313" key="3">
    <source>
        <dbReference type="EMBL" id="CAH0393287.1"/>
    </source>
</evidence>